<organism evidence="1 2">
    <name type="scientific">Scophthalmus maximus</name>
    <name type="common">Turbot</name>
    <name type="synonym">Psetta maxima</name>
    <dbReference type="NCBI Taxonomy" id="52904"/>
    <lineage>
        <taxon>Eukaryota</taxon>
        <taxon>Metazoa</taxon>
        <taxon>Chordata</taxon>
        <taxon>Craniata</taxon>
        <taxon>Vertebrata</taxon>
        <taxon>Euteleostomi</taxon>
        <taxon>Actinopterygii</taxon>
        <taxon>Neopterygii</taxon>
        <taxon>Teleostei</taxon>
        <taxon>Neoteleostei</taxon>
        <taxon>Acanthomorphata</taxon>
        <taxon>Carangaria</taxon>
        <taxon>Pleuronectiformes</taxon>
        <taxon>Pleuronectoidei</taxon>
        <taxon>Scophthalmidae</taxon>
        <taxon>Scophthalmus</taxon>
    </lineage>
</organism>
<protein>
    <submittedName>
        <fullName evidence="1">Uncharacterized protein</fullName>
    </submittedName>
</protein>
<comment type="caution">
    <text evidence="1">The sequence shown here is derived from an EMBL/GenBank/DDBJ whole genome shotgun (WGS) entry which is preliminary data.</text>
</comment>
<proteinExistence type="predicted"/>
<accession>A0A6A4RWV6</accession>
<reference evidence="1 2" key="1">
    <citation type="submission" date="2019-06" db="EMBL/GenBank/DDBJ databases">
        <title>Draft genomes of female and male turbot (Scophthalmus maximus).</title>
        <authorList>
            <person name="Xu H."/>
            <person name="Xu X.-W."/>
            <person name="Shao C."/>
            <person name="Chen S."/>
        </authorList>
    </citation>
    <scope>NUCLEOTIDE SEQUENCE [LARGE SCALE GENOMIC DNA]</scope>
    <source>
        <strain evidence="1">Ysfricsl-2016a</strain>
        <tissue evidence="1">Blood</tissue>
    </source>
</reference>
<gene>
    <name evidence="1" type="ORF">F2P81_021818</name>
</gene>
<dbReference type="AlphaFoldDB" id="A0A6A4RWV6"/>
<dbReference type="EMBL" id="VEVO01000020">
    <property type="protein sequence ID" value="KAF0024937.1"/>
    <property type="molecule type" value="Genomic_DNA"/>
</dbReference>
<dbReference type="Proteomes" id="UP000438429">
    <property type="component" value="Unassembled WGS sequence"/>
</dbReference>
<evidence type="ECO:0000313" key="2">
    <source>
        <dbReference type="Proteomes" id="UP000438429"/>
    </source>
</evidence>
<evidence type="ECO:0000313" key="1">
    <source>
        <dbReference type="EMBL" id="KAF0024937.1"/>
    </source>
</evidence>
<name>A0A6A4RWV6_SCOMX</name>
<sequence length="123" mass="14113">MVSDEGKFSSKFSTDIKAGHYQLYCYSDIVRHQLVGDAYAPLLRTVPIRENQLAETELKERSLQCRSSNRIQIDRHLLSIFLNMALLHHKSSECSMAELDSFSAPMTQLSIEEKLFTVVLPMY</sequence>